<dbReference type="PANTHER" id="PTHR38600:SF2">
    <property type="entry name" value="SLL0088 PROTEIN"/>
    <property type="match status" value="1"/>
</dbReference>
<dbReference type="AlphaFoldDB" id="A0A1G9N8J1"/>
<dbReference type="Pfam" id="PF12840">
    <property type="entry name" value="HTH_20"/>
    <property type="match status" value="1"/>
</dbReference>
<dbReference type="GO" id="GO:0003700">
    <property type="term" value="F:DNA-binding transcription factor activity"/>
    <property type="evidence" value="ECO:0007669"/>
    <property type="project" value="InterPro"/>
</dbReference>
<name>A0A1G9N8J1_9ACTN</name>
<dbReference type="GO" id="GO:0003677">
    <property type="term" value="F:DNA binding"/>
    <property type="evidence" value="ECO:0007669"/>
    <property type="project" value="UniProtKB-KW"/>
</dbReference>
<dbReference type="Proteomes" id="UP000199202">
    <property type="component" value="Unassembled WGS sequence"/>
</dbReference>
<dbReference type="EMBL" id="FNDJ01000031">
    <property type="protein sequence ID" value="SDL82852.1"/>
    <property type="molecule type" value="Genomic_DNA"/>
</dbReference>
<feature type="domain" description="HTH arsR-type" evidence="1">
    <location>
        <begin position="1"/>
        <end position="84"/>
    </location>
</feature>
<dbReference type="PANTHER" id="PTHR38600">
    <property type="entry name" value="TRANSCRIPTIONAL REGULATORY PROTEIN"/>
    <property type="match status" value="1"/>
</dbReference>
<sequence length="104" mass="11990">MFRALAHPARRQMLRTLAREPTSISDLARPHRMSLAAAAKHVHVLESAGLVRLTLSGRTRMCRIDAEPLSEAYEWIRTYERLWSRRLDALEALFANDDDEEEDS</sequence>
<accession>A0A1G9N8J1</accession>
<dbReference type="SMART" id="SM00418">
    <property type="entry name" value="HTH_ARSR"/>
    <property type="match status" value="1"/>
</dbReference>
<dbReference type="STRING" id="633440.SAMN05421869_13171"/>
<keyword evidence="2" id="KW-0238">DNA-binding</keyword>
<reference evidence="2 3" key="1">
    <citation type="submission" date="2016-10" db="EMBL/GenBank/DDBJ databases">
        <authorList>
            <person name="de Groot N.N."/>
        </authorList>
    </citation>
    <scope>NUCLEOTIDE SEQUENCE [LARGE SCALE GENOMIC DNA]</scope>
    <source>
        <strain evidence="2 3">CGMCC 4.6533</strain>
    </source>
</reference>
<dbReference type="InterPro" id="IPR036388">
    <property type="entry name" value="WH-like_DNA-bd_sf"/>
</dbReference>
<dbReference type="InterPro" id="IPR036390">
    <property type="entry name" value="WH_DNA-bd_sf"/>
</dbReference>
<dbReference type="Gene3D" id="1.10.10.10">
    <property type="entry name" value="Winged helix-like DNA-binding domain superfamily/Winged helix DNA-binding domain"/>
    <property type="match status" value="1"/>
</dbReference>
<dbReference type="SUPFAM" id="SSF46785">
    <property type="entry name" value="Winged helix' DNA-binding domain"/>
    <property type="match status" value="1"/>
</dbReference>
<dbReference type="InterPro" id="IPR011991">
    <property type="entry name" value="ArsR-like_HTH"/>
</dbReference>
<dbReference type="CDD" id="cd00090">
    <property type="entry name" value="HTH_ARSR"/>
    <property type="match status" value="1"/>
</dbReference>
<evidence type="ECO:0000259" key="1">
    <source>
        <dbReference type="PROSITE" id="PS50987"/>
    </source>
</evidence>
<dbReference type="InterPro" id="IPR001845">
    <property type="entry name" value="HTH_ArsR_DNA-bd_dom"/>
</dbReference>
<dbReference type="NCBIfam" id="NF033788">
    <property type="entry name" value="HTH_metalloreg"/>
    <property type="match status" value="1"/>
</dbReference>
<keyword evidence="3" id="KW-1185">Reference proteome</keyword>
<gene>
    <name evidence="2" type="ORF">SAMN05421869_13171</name>
</gene>
<evidence type="ECO:0000313" key="3">
    <source>
        <dbReference type="Proteomes" id="UP000199202"/>
    </source>
</evidence>
<protein>
    <submittedName>
        <fullName evidence="2">DNA-binding transcriptional regulator, ArsR family</fullName>
    </submittedName>
</protein>
<organism evidence="2 3">
    <name type="scientific">Nonomuraea jiangxiensis</name>
    <dbReference type="NCBI Taxonomy" id="633440"/>
    <lineage>
        <taxon>Bacteria</taxon>
        <taxon>Bacillati</taxon>
        <taxon>Actinomycetota</taxon>
        <taxon>Actinomycetes</taxon>
        <taxon>Streptosporangiales</taxon>
        <taxon>Streptosporangiaceae</taxon>
        <taxon>Nonomuraea</taxon>
    </lineage>
</organism>
<proteinExistence type="predicted"/>
<dbReference type="PROSITE" id="PS50987">
    <property type="entry name" value="HTH_ARSR_2"/>
    <property type="match status" value="1"/>
</dbReference>
<evidence type="ECO:0000313" key="2">
    <source>
        <dbReference type="EMBL" id="SDL82852.1"/>
    </source>
</evidence>